<evidence type="ECO:0000259" key="2">
    <source>
        <dbReference type="Pfam" id="PF08268"/>
    </source>
</evidence>
<name>A0A8T2C8S7_9BRAS</name>
<dbReference type="InterPro" id="IPR013187">
    <property type="entry name" value="F-box-assoc_dom_typ3"/>
</dbReference>
<evidence type="ECO:0000313" key="3">
    <source>
        <dbReference type="EMBL" id="KAG7593494.1"/>
    </source>
</evidence>
<comment type="caution">
    <text evidence="3">The sequence shown here is derived from an EMBL/GenBank/DDBJ whole genome shotgun (WGS) entry which is preliminary data.</text>
</comment>
<dbReference type="PANTHER" id="PTHR31111:SF130">
    <property type="entry name" value="F-BOX ASSOCIATED UBIQUITINATION EFFECTOR FAMILY PROTEIN"/>
    <property type="match status" value="1"/>
</dbReference>
<gene>
    <name evidence="3" type="ORF">ISN45_Aa01g022890</name>
</gene>
<dbReference type="EMBL" id="JAEFBK010000006">
    <property type="protein sequence ID" value="KAG7593494.1"/>
    <property type="molecule type" value="Genomic_DNA"/>
</dbReference>
<dbReference type="NCBIfam" id="TIGR01640">
    <property type="entry name" value="F_box_assoc_1"/>
    <property type="match status" value="1"/>
</dbReference>
<dbReference type="AlphaFoldDB" id="A0A8T2C8S7"/>
<dbReference type="Pfam" id="PF08268">
    <property type="entry name" value="FBA_3"/>
    <property type="match status" value="1"/>
</dbReference>
<keyword evidence="4" id="KW-1185">Reference proteome</keyword>
<feature type="compositionally biased region" description="Acidic residues" evidence="1">
    <location>
        <begin position="156"/>
        <end position="176"/>
    </location>
</feature>
<feature type="region of interest" description="Disordered" evidence="1">
    <location>
        <begin position="148"/>
        <end position="176"/>
    </location>
</feature>
<feature type="domain" description="F-box associated beta-propeller type 3" evidence="2">
    <location>
        <begin position="19"/>
        <end position="140"/>
    </location>
</feature>
<dbReference type="PANTHER" id="PTHR31111">
    <property type="entry name" value="BNAA05G37150D PROTEIN-RELATED"/>
    <property type="match status" value="1"/>
</dbReference>
<reference evidence="3 4" key="1">
    <citation type="submission" date="2020-12" db="EMBL/GenBank/DDBJ databases">
        <title>Concerted genomic and epigenomic changes stabilize Arabidopsis allopolyploids.</title>
        <authorList>
            <person name="Chen Z."/>
        </authorList>
    </citation>
    <scope>NUCLEOTIDE SEQUENCE [LARGE SCALE GENOMIC DNA]</scope>
    <source>
        <strain evidence="3">Allo738</strain>
        <tissue evidence="3">Leaf</tissue>
    </source>
</reference>
<protein>
    <submittedName>
        <fullName evidence="3">F-box associated domain type 3</fullName>
    </submittedName>
</protein>
<dbReference type="InterPro" id="IPR017451">
    <property type="entry name" value="F-box-assoc_interact_dom"/>
</dbReference>
<dbReference type="Proteomes" id="UP000694240">
    <property type="component" value="Chromosome 6"/>
</dbReference>
<evidence type="ECO:0000313" key="4">
    <source>
        <dbReference type="Proteomes" id="UP000694240"/>
    </source>
</evidence>
<accession>A0A8T2C8S7</accession>
<evidence type="ECO:0000256" key="1">
    <source>
        <dbReference type="SAM" id="MobiDB-lite"/>
    </source>
</evidence>
<sequence>MRNKNCLPLHSTTDAECFRDQRATRLINYKGKLGGIDLTYDEADAIVLSMSVLEDVVKEEWSKYVYTLPDNEVGVYNVFVVGMTARGEIVLAEKFTSNPYYVFYFSPEKNTLQRVEIQGVGANGEAFETDCRVYAFVDHVEDLSVHSHIEHHSDEDGYGNEDGYGDEYGYDEEDES</sequence>
<organism evidence="3 4">
    <name type="scientific">Arabidopsis thaliana x Arabidopsis arenosa</name>
    <dbReference type="NCBI Taxonomy" id="1240361"/>
    <lineage>
        <taxon>Eukaryota</taxon>
        <taxon>Viridiplantae</taxon>
        <taxon>Streptophyta</taxon>
        <taxon>Embryophyta</taxon>
        <taxon>Tracheophyta</taxon>
        <taxon>Spermatophyta</taxon>
        <taxon>Magnoliopsida</taxon>
        <taxon>eudicotyledons</taxon>
        <taxon>Gunneridae</taxon>
        <taxon>Pentapetalae</taxon>
        <taxon>rosids</taxon>
        <taxon>malvids</taxon>
        <taxon>Brassicales</taxon>
        <taxon>Brassicaceae</taxon>
        <taxon>Camelineae</taxon>
        <taxon>Arabidopsis</taxon>
    </lineage>
</organism>
<proteinExistence type="predicted"/>